<evidence type="ECO:0000313" key="6">
    <source>
        <dbReference type="Proteomes" id="UP000199236"/>
    </source>
</evidence>
<dbReference type="InterPro" id="IPR002104">
    <property type="entry name" value="Integrase_catalytic"/>
</dbReference>
<dbReference type="SUPFAM" id="SSF56349">
    <property type="entry name" value="DNA breaking-rejoining enzymes"/>
    <property type="match status" value="1"/>
</dbReference>
<dbReference type="GO" id="GO:0006310">
    <property type="term" value="P:DNA recombination"/>
    <property type="evidence" value="ECO:0007669"/>
    <property type="project" value="UniProtKB-KW"/>
</dbReference>
<dbReference type="GO" id="GO:0015074">
    <property type="term" value="P:DNA integration"/>
    <property type="evidence" value="ECO:0007669"/>
    <property type="project" value="UniProtKB-KW"/>
</dbReference>
<proteinExistence type="inferred from homology"/>
<dbReference type="InterPro" id="IPR050808">
    <property type="entry name" value="Phage_Integrase"/>
</dbReference>
<accession>A0A1I5MRE2</accession>
<dbReference type="PANTHER" id="PTHR30629">
    <property type="entry name" value="PROPHAGE INTEGRASE"/>
    <property type="match status" value="1"/>
</dbReference>
<feature type="domain" description="Tyr recombinase" evidence="4">
    <location>
        <begin position="206"/>
        <end position="371"/>
    </location>
</feature>
<keyword evidence="3" id="KW-0233">DNA recombination</keyword>
<gene>
    <name evidence="5" type="ORF">SAMN04488056_1237</name>
</gene>
<dbReference type="Gene3D" id="1.10.443.10">
    <property type="entry name" value="Intergrase catalytic core"/>
    <property type="match status" value="1"/>
</dbReference>
<dbReference type="InterPro" id="IPR013762">
    <property type="entry name" value="Integrase-like_cat_sf"/>
</dbReference>
<dbReference type="STRING" id="655353.SAMN04488056_1237"/>
<dbReference type="OrthoDB" id="8201432at2"/>
<reference evidence="5 6" key="1">
    <citation type="submission" date="2016-10" db="EMBL/GenBank/DDBJ databases">
        <authorList>
            <person name="de Groot N.N."/>
        </authorList>
    </citation>
    <scope>NUCLEOTIDE SEQUENCE [LARGE SCALE GENOMIC DNA]</scope>
    <source>
        <strain evidence="5 6">CGMCC 1.9157</strain>
    </source>
</reference>
<dbReference type="RefSeq" id="WP_090075592.1">
    <property type="nucleotide sequence ID" value="NZ_FOVR01000023.1"/>
</dbReference>
<evidence type="ECO:0000256" key="3">
    <source>
        <dbReference type="ARBA" id="ARBA00023172"/>
    </source>
</evidence>
<dbReference type="InterPro" id="IPR011010">
    <property type="entry name" value="DNA_brk_join_enz"/>
</dbReference>
<protein>
    <submittedName>
        <fullName evidence="5">Phage integrase family protein</fullName>
    </submittedName>
</protein>
<evidence type="ECO:0000259" key="4">
    <source>
        <dbReference type="Pfam" id="PF00589"/>
    </source>
</evidence>
<keyword evidence="2" id="KW-0229">DNA integration</keyword>
<evidence type="ECO:0000313" key="5">
    <source>
        <dbReference type="EMBL" id="SFP12138.1"/>
    </source>
</evidence>
<dbReference type="GO" id="GO:0003677">
    <property type="term" value="F:DNA binding"/>
    <property type="evidence" value="ECO:0007669"/>
    <property type="project" value="InterPro"/>
</dbReference>
<dbReference type="EMBL" id="FOVR01000023">
    <property type="protein sequence ID" value="SFP12138.1"/>
    <property type="molecule type" value="Genomic_DNA"/>
</dbReference>
<dbReference type="AlphaFoldDB" id="A0A1I5MRE2"/>
<comment type="similarity">
    <text evidence="1">Belongs to the 'phage' integrase family.</text>
</comment>
<dbReference type="Proteomes" id="UP000199236">
    <property type="component" value="Unassembled WGS sequence"/>
</dbReference>
<organism evidence="5 6">
    <name type="scientific">Cohaesibacter marisflavi</name>
    <dbReference type="NCBI Taxonomy" id="655353"/>
    <lineage>
        <taxon>Bacteria</taxon>
        <taxon>Pseudomonadati</taxon>
        <taxon>Pseudomonadota</taxon>
        <taxon>Alphaproteobacteria</taxon>
        <taxon>Hyphomicrobiales</taxon>
        <taxon>Cohaesibacteraceae</taxon>
    </lineage>
</organism>
<keyword evidence="6" id="KW-1185">Reference proteome</keyword>
<sequence>MAKVTIKIPHVVWRDGRPRFVPGRTVRALGYKGEDLKHPDGRWYDLNDTIAWSNSFSKDLDLRRQQEKLKQPRKRKPAKSYARPGYITFGELLVGWHRDRTAEGKLTGKPTRRTLKWYGDNIEAIRQFDEELWTLSAAAISKAMAYGIYKKLKEEKGVSYSKALVSTIRPAFAWALLEKEIIVRNPWEKLRVTTPPPRLRVGTIEEMKHLIATADRMGRPDIGDAIMLGLCTAQRQNDRLLFQLQEDHGSNLLFKQSKTGAIVEVPAIPSLLARMKAAKERRKRFAKQHAFLLINEDKGAPWGEDGDKYRKTFRSICNEATKRMPSLEGFRDQDLRDTAVTWLASAGCTLPQIAAVTGHSIENIHKILKHYLARTPDQANEATKKLMTYLEANGGL</sequence>
<evidence type="ECO:0000256" key="1">
    <source>
        <dbReference type="ARBA" id="ARBA00008857"/>
    </source>
</evidence>
<name>A0A1I5MRE2_9HYPH</name>
<dbReference type="PANTHER" id="PTHR30629:SF2">
    <property type="entry name" value="PROPHAGE INTEGRASE INTS-RELATED"/>
    <property type="match status" value="1"/>
</dbReference>
<evidence type="ECO:0000256" key="2">
    <source>
        <dbReference type="ARBA" id="ARBA00022908"/>
    </source>
</evidence>
<dbReference type="Pfam" id="PF00589">
    <property type="entry name" value="Phage_integrase"/>
    <property type="match status" value="1"/>
</dbReference>